<sequence length="162" mass="18070">MTDKIRNQLRGLAIYQIIGGSLGIAFTVVVMLQGDTILTQQVLRASILAAALFIFSVICGSILLRNPQRGLRLSLVNQVLQVVYFAFGAYSFQYVAGLRIGLGFDMVGSWTFKFRLALSSFQFALGTDTGQKFIGINLLALFLIFWIESLQDKVKPDRQRQL</sequence>
<dbReference type="OrthoDB" id="1448671at2"/>
<evidence type="ECO:0000313" key="3">
    <source>
        <dbReference type="Proteomes" id="UP000256708"/>
    </source>
</evidence>
<feature type="transmembrane region" description="Helical" evidence="1">
    <location>
        <begin position="76"/>
        <end position="96"/>
    </location>
</feature>
<dbReference type="EMBL" id="QRGR01000008">
    <property type="protein sequence ID" value="RDV15636.1"/>
    <property type="molecule type" value="Genomic_DNA"/>
</dbReference>
<comment type="caution">
    <text evidence="2">The sequence shown here is derived from an EMBL/GenBank/DDBJ whole genome shotgun (WGS) entry which is preliminary data.</text>
</comment>
<evidence type="ECO:0000313" key="2">
    <source>
        <dbReference type="EMBL" id="RDV15636.1"/>
    </source>
</evidence>
<organism evidence="2 3">
    <name type="scientific">Pontibacter diazotrophicus</name>
    <dbReference type="NCBI Taxonomy" id="1400979"/>
    <lineage>
        <taxon>Bacteria</taxon>
        <taxon>Pseudomonadati</taxon>
        <taxon>Bacteroidota</taxon>
        <taxon>Cytophagia</taxon>
        <taxon>Cytophagales</taxon>
        <taxon>Hymenobacteraceae</taxon>
        <taxon>Pontibacter</taxon>
    </lineage>
</organism>
<keyword evidence="3" id="KW-1185">Reference proteome</keyword>
<name>A0A3D8LEB5_9BACT</name>
<reference evidence="3" key="1">
    <citation type="submission" date="2018-08" db="EMBL/GenBank/DDBJ databases">
        <authorList>
            <person name="Liu Z.-W."/>
            <person name="Du Z.-J."/>
        </authorList>
    </citation>
    <scope>NUCLEOTIDE SEQUENCE [LARGE SCALE GENOMIC DNA]</scope>
    <source>
        <strain evidence="3">H4X</strain>
    </source>
</reference>
<protein>
    <recommendedName>
        <fullName evidence="4">DUF4345 domain-containing protein</fullName>
    </recommendedName>
</protein>
<accession>A0A3D8LEB5</accession>
<evidence type="ECO:0000256" key="1">
    <source>
        <dbReference type="SAM" id="Phobius"/>
    </source>
</evidence>
<proteinExistence type="predicted"/>
<keyword evidence="1" id="KW-1133">Transmembrane helix</keyword>
<feature type="transmembrane region" description="Helical" evidence="1">
    <location>
        <begin position="133"/>
        <end position="150"/>
    </location>
</feature>
<keyword evidence="1" id="KW-0812">Transmembrane</keyword>
<feature type="transmembrane region" description="Helical" evidence="1">
    <location>
        <begin position="12"/>
        <end position="33"/>
    </location>
</feature>
<dbReference type="RefSeq" id="WP_115565231.1">
    <property type="nucleotide sequence ID" value="NZ_QRGR01000008.1"/>
</dbReference>
<keyword evidence="1" id="KW-0472">Membrane</keyword>
<dbReference type="Proteomes" id="UP000256708">
    <property type="component" value="Unassembled WGS sequence"/>
</dbReference>
<evidence type="ECO:0008006" key="4">
    <source>
        <dbReference type="Google" id="ProtNLM"/>
    </source>
</evidence>
<dbReference type="AlphaFoldDB" id="A0A3D8LEB5"/>
<gene>
    <name evidence="2" type="ORF">DXT99_09140</name>
</gene>
<feature type="transmembrane region" description="Helical" evidence="1">
    <location>
        <begin position="45"/>
        <end position="64"/>
    </location>
</feature>